<organism evidence="3 4">
    <name type="scientific">Sedimenticola thiotaurini</name>
    <dbReference type="NCBI Taxonomy" id="1543721"/>
    <lineage>
        <taxon>Bacteria</taxon>
        <taxon>Pseudomonadati</taxon>
        <taxon>Pseudomonadota</taxon>
        <taxon>Gammaproteobacteria</taxon>
        <taxon>Chromatiales</taxon>
        <taxon>Sedimenticolaceae</taxon>
        <taxon>Sedimenticola</taxon>
    </lineage>
</organism>
<accession>A0A558CMV2</accession>
<comment type="caution">
    <text evidence="3">The sequence shown here is derived from an EMBL/GenBank/DDBJ whole genome shotgun (WGS) entry which is preliminary data.</text>
</comment>
<dbReference type="SUPFAM" id="SSF63380">
    <property type="entry name" value="Riboflavin synthase domain-like"/>
    <property type="match status" value="1"/>
</dbReference>
<dbReference type="PANTHER" id="PTHR47354">
    <property type="entry name" value="NADH OXIDOREDUCTASE HCR"/>
    <property type="match status" value="1"/>
</dbReference>
<proteinExistence type="predicted"/>
<dbReference type="PROSITE" id="PS51384">
    <property type="entry name" value="FAD_FR"/>
    <property type="match status" value="1"/>
</dbReference>
<gene>
    <name evidence="3" type="ORF">FHK82_16730</name>
</gene>
<name>A0A558CMV2_9GAMM</name>
<reference evidence="3 4" key="1">
    <citation type="submission" date="2019-07" db="EMBL/GenBank/DDBJ databases">
        <title>The pathways for chlorine oxyanion respiration interact through the shared metabolite chlorate.</title>
        <authorList>
            <person name="Barnum T.P."/>
            <person name="Cheng Y."/>
            <person name="Hill K.A."/>
            <person name="Lucas L.N."/>
            <person name="Carlson H.K."/>
            <person name="Coates J.D."/>
        </authorList>
    </citation>
    <scope>NUCLEOTIDE SEQUENCE [LARGE SCALE GENOMIC DNA]</scope>
    <source>
        <strain evidence="3">BK-3</strain>
    </source>
</reference>
<dbReference type="PRINTS" id="PR00371">
    <property type="entry name" value="FPNCR"/>
</dbReference>
<dbReference type="SUPFAM" id="SSF52343">
    <property type="entry name" value="Ferredoxin reductase-like, C-terminal NADP-linked domain"/>
    <property type="match status" value="1"/>
</dbReference>
<protein>
    <submittedName>
        <fullName evidence="3">Ferredoxin--NADP reductase</fullName>
    </submittedName>
</protein>
<dbReference type="InterPro" id="IPR001709">
    <property type="entry name" value="Flavoprot_Pyr_Nucl_cyt_Rdtase"/>
</dbReference>
<dbReference type="Proteomes" id="UP000317355">
    <property type="component" value="Unassembled WGS sequence"/>
</dbReference>
<dbReference type="Gene3D" id="2.40.30.10">
    <property type="entry name" value="Translation factors"/>
    <property type="match status" value="1"/>
</dbReference>
<dbReference type="PANTHER" id="PTHR47354:SF5">
    <property type="entry name" value="PROTEIN RFBI"/>
    <property type="match status" value="1"/>
</dbReference>
<evidence type="ECO:0000256" key="1">
    <source>
        <dbReference type="ARBA" id="ARBA00034078"/>
    </source>
</evidence>
<dbReference type="InterPro" id="IPR008333">
    <property type="entry name" value="Cbr1-like_FAD-bd_dom"/>
</dbReference>
<evidence type="ECO:0000259" key="2">
    <source>
        <dbReference type="PROSITE" id="PS51384"/>
    </source>
</evidence>
<dbReference type="PRINTS" id="PR00410">
    <property type="entry name" value="PHEHYDRXLASE"/>
</dbReference>
<evidence type="ECO:0000313" key="3">
    <source>
        <dbReference type="EMBL" id="TVT50065.1"/>
    </source>
</evidence>
<evidence type="ECO:0000313" key="4">
    <source>
        <dbReference type="Proteomes" id="UP000317355"/>
    </source>
</evidence>
<dbReference type="InterPro" id="IPR050415">
    <property type="entry name" value="MRET"/>
</dbReference>
<dbReference type="EMBL" id="VMRY01000112">
    <property type="protein sequence ID" value="TVT50065.1"/>
    <property type="molecule type" value="Genomic_DNA"/>
</dbReference>
<feature type="domain" description="FAD-binding FR-type" evidence="2">
    <location>
        <begin position="3"/>
        <end position="108"/>
    </location>
</feature>
<dbReference type="Pfam" id="PF00970">
    <property type="entry name" value="FAD_binding_6"/>
    <property type="match status" value="1"/>
</dbReference>
<dbReference type="InterPro" id="IPR017927">
    <property type="entry name" value="FAD-bd_FR_type"/>
</dbReference>
<dbReference type="InterPro" id="IPR017938">
    <property type="entry name" value="Riboflavin_synthase-like_b-brl"/>
</dbReference>
<dbReference type="InterPro" id="IPR039261">
    <property type="entry name" value="FNR_nucleotide-bd"/>
</dbReference>
<dbReference type="GO" id="GO:0016491">
    <property type="term" value="F:oxidoreductase activity"/>
    <property type="evidence" value="ECO:0007669"/>
    <property type="project" value="InterPro"/>
</dbReference>
<dbReference type="AlphaFoldDB" id="A0A558CMV2"/>
<dbReference type="Gene3D" id="3.40.50.80">
    <property type="entry name" value="Nucleotide-binding domain of ferredoxin-NADP reductase (FNR) module"/>
    <property type="match status" value="1"/>
</dbReference>
<comment type="cofactor">
    <cofactor evidence="1">
        <name>[2Fe-2S] cluster</name>
        <dbReference type="ChEBI" id="CHEBI:190135"/>
    </cofactor>
</comment>
<dbReference type="InterPro" id="IPR001433">
    <property type="entry name" value="OxRdtase_FAD/NAD-bd"/>
</dbReference>
<sequence length="249" mass="27963">MVSPRYPIILKEKRTLAPGTIELTYQREDEGVIGYLPGQFFSLDFKYQGEEKSRSYSAVARVEDLRNNREFQFAITAVPDGAASSYFFNATPGESAKMSGPFGALTLPKSDPSRYIMIATGTGVAPYRTMLPELEKRLQQNTGLQVTVVMGVRTPAELIYGEEFIALANEYAGFSFYACYSREMPDQPAAHEYAGRVGVLFEQLEPDAAKDMVYLCGNPDMVEESVSWFSAREFTAKNLKREKYKFSTF</sequence>
<dbReference type="Pfam" id="PF00175">
    <property type="entry name" value="NAD_binding_1"/>
    <property type="match status" value="1"/>
</dbReference>